<reference evidence="1 2" key="1">
    <citation type="submission" date="2020-10" db="EMBL/GenBank/DDBJ databases">
        <title>Complete genome sequence of a novel Pseudomonas fluorescens strain isolated from the flower of kumarahou (Pomaderris kumeraho).</title>
        <authorList>
            <person name="Summers M.C."/>
            <person name="Nowak V."/>
            <person name="Fairhurst M.J."/>
            <person name="Owen J.G."/>
            <person name="Gerth M.L."/>
            <person name="Patrick W.M."/>
        </authorList>
    </citation>
    <scope>NUCLEOTIDE SEQUENCE [LARGE SCALE GENOMIC DNA]</scope>
    <source>
        <strain evidence="1 2">KF1</strain>
    </source>
</reference>
<proteinExistence type="predicted"/>
<evidence type="ECO:0008006" key="3">
    <source>
        <dbReference type="Google" id="ProtNLM"/>
    </source>
</evidence>
<sequence>MSALDNAFKELRRVHKKFDIEGSFEKSSHANAKWPQTLPRSAETDYFYDNCEPVDVEVETGLTPICFFNLSALEDGQVGYKWDGDSNKTQVNGNWPAQYLVFMDDIGGGKPIIAVTDTPGTPVWASYDVVEPFKIANSLADFLLAFAKTIEIVHGKFDIFDIYNDDDELSPKFVKLLTKEVSPLLGEENFERFFDYFYG</sequence>
<gene>
    <name evidence="1" type="ORF">IM720_00360</name>
</gene>
<dbReference type="RefSeq" id="WP_024078140.1">
    <property type="nucleotide sequence ID" value="NZ_CP015637.1"/>
</dbReference>
<name>A0A1B3D124_PSEFL</name>
<accession>A0A1B3D124</accession>
<dbReference type="Proteomes" id="UP000593833">
    <property type="component" value="Chromosome"/>
</dbReference>
<evidence type="ECO:0000313" key="1">
    <source>
        <dbReference type="EMBL" id="QOU05216.1"/>
    </source>
</evidence>
<evidence type="ECO:0000313" key="2">
    <source>
        <dbReference type="Proteomes" id="UP000593833"/>
    </source>
</evidence>
<dbReference type="EMBL" id="CP063233">
    <property type="protein sequence ID" value="QOU05216.1"/>
    <property type="molecule type" value="Genomic_DNA"/>
</dbReference>
<dbReference type="OrthoDB" id="6612321at2"/>
<organism evidence="1 2">
    <name type="scientific">Pseudomonas fluorescens</name>
    <dbReference type="NCBI Taxonomy" id="294"/>
    <lineage>
        <taxon>Bacteria</taxon>
        <taxon>Pseudomonadati</taxon>
        <taxon>Pseudomonadota</taxon>
        <taxon>Gammaproteobacteria</taxon>
        <taxon>Pseudomonadales</taxon>
        <taxon>Pseudomonadaceae</taxon>
        <taxon>Pseudomonas</taxon>
    </lineage>
</organism>
<dbReference type="AlphaFoldDB" id="A0A1B3D124"/>
<protein>
    <recommendedName>
        <fullName evidence="3">Knr4/Smi1-like domain-containing protein</fullName>
    </recommendedName>
</protein>